<evidence type="ECO:0000256" key="1">
    <source>
        <dbReference type="SAM" id="Coils"/>
    </source>
</evidence>
<gene>
    <name evidence="3" type="ORF">BN1205_066655</name>
</gene>
<reference evidence="3" key="1">
    <citation type="journal article" date="2015" name="PLoS ONE">
        <title>Comprehensive Evaluation of Toxoplasma gondii VEG and Neospora caninum LIV Genomes with Tachyzoite Stage Transcriptome and Proteome Defines Novel Transcript Features.</title>
        <authorList>
            <person name="Ramaprasad A."/>
            <person name="Mourier T."/>
            <person name="Naeem R."/>
            <person name="Malas T.B."/>
            <person name="Moussa E."/>
            <person name="Panigrahi A."/>
            <person name="Vermont S.J."/>
            <person name="Otto T.D."/>
            <person name="Wastling J."/>
            <person name="Pain A."/>
        </authorList>
    </citation>
    <scope>NUCLEOTIDE SEQUENCE</scope>
    <source>
        <strain evidence="3">VEG</strain>
    </source>
</reference>
<keyword evidence="1" id="KW-0175">Coiled coil</keyword>
<protein>
    <submittedName>
        <fullName evidence="3">Uncharacterized protein</fullName>
    </submittedName>
</protein>
<evidence type="ECO:0000313" key="3">
    <source>
        <dbReference type="EMBL" id="CEL76553.1"/>
    </source>
</evidence>
<accession>A0A0F7V8V2</accession>
<dbReference type="AlphaFoldDB" id="A0A0F7V8V2"/>
<sequence length="585" mass="64883">MHCGNRLECPTQATEDNGSHTKQAFVSTAFTWFSEICCNRALCHLQQRKFSCPESSVYMNCRTYHLTARPPQSRPISIFPLPGENVVSQHQRWWTIRCELLSLFSNLILSLLSPRFMLVQVTCYSPPKSSLVSSWQAIRPRNTTRRGSDWNPPSSTSETRLASVRSVPFGSRSTSSPESDAFIKMPCEGLTPQLISLVQRRGMLKIVGDSLLEPFTLVLLSKAVKTCANNASCRLPFLGRCCVCTLPLPCGETSHHYQNEMILSGQYEPSNLEAQNVQGGSSAAAYYTRSLEANLTSALSEFGLSLLPPSRAACLDASPLGVASEREGGATCSPCSRPATARLTGGSPRDQQSEPPPIQILWPQKDPKRRSAAAQIGRGKAVAEGGIQGNSDFGEYRPPQATLPSPTVKKNTSSTLPSGFSIANKQPGFKRSYQEALLEPLQLRSPQGLSGFPRNQPAGDLVQSPFTAAALSDGGARDQAAYLCDMLFAGCLPERYRRDREVAMESVESKRKSKEIEAAQVAKMLAIEEYRERRLDAKLKELEEKKQREIENQNYLKEKERKRELRSKFLRKQLEDYYGKKETAK</sequence>
<name>A0A0F7V8V2_TOXGV</name>
<feature type="coiled-coil region" evidence="1">
    <location>
        <begin position="525"/>
        <end position="559"/>
    </location>
</feature>
<dbReference type="EMBL" id="LN714500">
    <property type="protein sequence ID" value="CEL76553.1"/>
    <property type="molecule type" value="Genomic_DNA"/>
</dbReference>
<proteinExistence type="predicted"/>
<evidence type="ECO:0000256" key="2">
    <source>
        <dbReference type="SAM" id="MobiDB-lite"/>
    </source>
</evidence>
<feature type="region of interest" description="Disordered" evidence="2">
    <location>
        <begin position="326"/>
        <end position="425"/>
    </location>
</feature>
<feature type="compositionally biased region" description="Polar residues" evidence="2">
    <location>
        <begin position="402"/>
        <end position="424"/>
    </location>
</feature>
<feature type="region of interest" description="Disordered" evidence="2">
    <location>
        <begin position="142"/>
        <end position="163"/>
    </location>
</feature>
<feature type="compositionally biased region" description="Polar residues" evidence="2">
    <location>
        <begin position="151"/>
        <end position="160"/>
    </location>
</feature>
<organism evidence="3">
    <name type="scientific">Toxoplasma gondii (strain ATCC 50861 / VEG)</name>
    <dbReference type="NCBI Taxonomy" id="432359"/>
    <lineage>
        <taxon>Eukaryota</taxon>
        <taxon>Sar</taxon>
        <taxon>Alveolata</taxon>
        <taxon>Apicomplexa</taxon>
        <taxon>Conoidasida</taxon>
        <taxon>Coccidia</taxon>
        <taxon>Eucoccidiorida</taxon>
        <taxon>Eimeriorina</taxon>
        <taxon>Sarcocystidae</taxon>
        <taxon>Toxoplasma</taxon>
    </lineage>
</organism>